<organism evidence="2">
    <name type="scientific">Oryza sativa subsp. japonica</name>
    <name type="common">Rice</name>
    <dbReference type="NCBI Taxonomy" id="39947"/>
    <lineage>
        <taxon>Eukaryota</taxon>
        <taxon>Viridiplantae</taxon>
        <taxon>Streptophyta</taxon>
        <taxon>Embryophyta</taxon>
        <taxon>Tracheophyta</taxon>
        <taxon>Spermatophyta</taxon>
        <taxon>Magnoliopsida</taxon>
        <taxon>Liliopsida</taxon>
        <taxon>Poales</taxon>
        <taxon>Poaceae</taxon>
        <taxon>BOP clade</taxon>
        <taxon>Oryzoideae</taxon>
        <taxon>Oryzeae</taxon>
        <taxon>Oryzinae</taxon>
        <taxon>Oryza</taxon>
        <taxon>Oryza sativa</taxon>
    </lineage>
</organism>
<feature type="region of interest" description="Disordered" evidence="1">
    <location>
        <begin position="1"/>
        <end position="26"/>
    </location>
</feature>
<reference evidence="4" key="2">
    <citation type="journal article" date="2005" name="Nature">
        <title>The map-based sequence of the rice genome.</title>
        <authorList>
            <consortium name="International rice genome sequencing project (IRGSP)"/>
            <person name="Matsumoto T."/>
            <person name="Wu J."/>
            <person name="Kanamori H."/>
            <person name="Katayose Y."/>
            <person name="Fujisawa M."/>
            <person name="Namiki N."/>
            <person name="Mizuno H."/>
            <person name="Yamamoto K."/>
            <person name="Antonio B.A."/>
            <person name="Baba T."/>
            <person name="Sakata K."/>
            <person name="Nagamura Y."/>
            <person name="Aoki H."/>
            <person name="Arikawa K."/>
            <person name="Arita K."/>
            <person name="Bito T."/>
            <person name="Chiden Y."/>
            <person name="Fujitsuka N."/>
            <person name="Fukunaka R."/>
            <person name="Hamada M."/>
            <person name="Harada C."/>
            <person name="Hayashi A."/>
            <person name="Hijishita S."/>
            <person name="Honda M."/>
            <person name="Hosokawa S."/>
            <person name="Ichikawa Y."/>
            <person name="Idonuma A."/>
            <person name="Iijima M."/>
            <person name="Ikeda M."/>
            <person name="Ikeno M."/>
            <person name="Ito K."/>
            <person name="Ito S."/>
            <person name="Ito T."/>
            <person name="Ito Y."/>
            <person name="Ito Y."/>
            <person name="Iwabuchi A."/>
            <person name="Kamiya K."/>
            <person name="Karasawa W."/>
            <person name="Kurita K."/>
            <person name="Katagiri S."/>
            <person name="Kikuta A."/>
            <person name="Kobayashi H."/>
            <person name="Kobayashi N."/>
            <person name="Machita K."/>
            <person name="Maehara T."/>
            <person name="Masukawa M."/>
            <person name="Mizubayashi T."/>
            <person name="Mukai Y."/>
            <person name="Nagasaki H."/>
            <person name="Nagata Y."/>
            <person name="Naito S."/>
            <person name="Nakashima M."/>
            <person name="Nakama Y."/>
            <person name="Nakamichi Y."/>
            <person name="Nakamura M."/>
            <person name="Meguro A."/>
            <person name="Negishi M."/>
            <person name="Ohta I."/>
            <person name="Ohta T."/>
            <person name="Okamoto M."/>
            <person name="Ono N."/>
            <person name="Saji S."/>
            <person name="Sakaguchi M."/>
            <person name="Sakai K."/>
            <person name="Shibata M."/>
            <person name="Shimokawa T."/>
            <person name="Song J."/>
            <person name="Takazaki Y."/>
            <person name="Terasawa K."/>
            <person name="Tsugane M."/>
            <person name="Tsuji K."/>
            <person name="Ueda S."/>
            <person name="Waki K."/>
            <person name="Yamagata H."/>
            <person name="Yamamoto M."/>
            <person name="Yamamoto S."/>
            <person name="Yamane H."/>
            <person name="Yoshiki S."/>
            <person name="Yoshihara R."/>
            <person name="Yukawa K."/>
            <person name="Zhong H."/>
            <person name="Yano M."/>
            <person name="Yuan Q."/>
            <person name="Ouyang S."/>
            <person name="Liu J."/>
            <person name="Jones K.M."/>
            <person name="Gansberger K."/>
            <person name="Moffat K."/>
            <person name="Hill J."/>
            <person name="Bera J."/>
            <person name="Fadrosh D."/>
            <person name="Jin S."/>
            <person name="Johri S."/>
            <person name="Kim M."/>
            <person name="Overton L."/>
            <person name="Reardon M."/>
            <person name="Tsitrin T."/>
            <person name="Vuong H."/>
            <person name="Weaver B."/>
            <person name="Ciecko A."/>
            <person name="Tallon L."/>
            <person name="Jackson J."/>
            <person name="Pai G."/>
            <person name="Aken S.V."/>
            <person name="Utterback T."/>
            <person name="Reidmuller S."/>
            <person name="Feldblyum T."/>
            <person name="Hsiao J."/>
            <person name="Zismann V."/>
            <person name="Iobst S."/>
            <person name="de Vazeille A.R."/>
            <person name="Buell C.R."/>
            <person name="Ying K."/>
            <person name="Li Y."/>
            <person name="Lu T."/>
            <person name="Huang Y."/>
            <person name="Zhao Q."/>
            <person name="Feng Q."/>
            <person name="Zhang L."/>
            <person name="Zhu J."/>
            <person name="Weng Q."/>
            <person name="Mu J."/>
            <person name="Lu Y."/>
            <person name="Fan D."/>
            <person name="Liu Y."/>
            <person name="Guan J."/>
            <person name="Zhang Y."/>
            <person name="Yu S."/>
            <person name="Liu X."/>
            <person name="Zhang Y."/>
            <person name="Hong G."/>
            <person name="Han B."/>
            <person name="Choisne N."/>
            <person name="Demange N."/>
            <person name="Orjeda G."/>
            <person name="Samain S."/>
            <person name="Cattolico L."/>
            <person name="Pelletier E."/>
            <person name="Couloux A."/>
            <person name="Segurens B."/>
            <person name="Wincker P."/>
            <person name="D'Hont A."/>
            <person name="Scarpelli C."/>
            <person name="Weissenbach J."/>
            <person name="Salanoubat M."/>
            <person name="Quetier F."/>
            <person name="Yu Y."/>
            <person name="Kim H.R."/>
            <person name="Rambo T."/>
            <person name="Currie J."/>
            <person name="Collura K."/>
            <person name="Luo M."/>
            <person name="Yang T."/>
            <person name="Ammiraju J.S.S."/>
            <person name="Engler F."/>
            <person name="Soderlund C."/>
            <person name="Wing R.A."/>
            <person name="Palmer L.E."/>
            <person name="de la Bastide M."/>
            <person name="Spiegel L."/>
            <person name="Nascimento L."/>
            <person name="Zutavern T."/>
            <person name="O'Shaughnessy A."/>
            <person name="Dike S."/>
            <person name="Dedhia N."/>
            <person name="Preston R."/>
            <person name="Balija V."/>
            <person name="McCombie W.R."/>
            <person name="Chow T."/>
            <person name="Chen H."/>
            <person name="Chung M."/>
            <person name="Chen C."/>
            <person name="Shaw J."/>
            <person name="Wu H."/>
            <person name="Hsiao K."/>
            <person name="Chao Y."/>
            <person name="Chu M."/>
            <person name="Cheng C."/>
            <person name="Hour A."/>
            <person name="Lee P."/>
            <person name="Lin S."/>
            <person name="Lin Y."/>
            <person name="Liou J."/>
            <person name="Liu S."/>
            <person name="Hsing Y."/>
            <person name="Raghuvanshi S."/>
            <person name="Mohanty A."/>
            <person name="Bharti A.K."/>
            <person name="Gaur A."/>
            <person name="Gupta V."/>
            <person name="Kumar D."/>
            <person name="Ravi V."/>
            <person name="Vij S."/>
            <person name="Kapur A."/>
            <person name="Khurana P."/>
            <person name="Khurana P."/>
            <person name="Khurana J.P."/>
            <person name="Tyagi A.K."/>
            <person name="Gaikwad K."/>
            <person name="Singh A."/>
            <person name="Dalal V."/>
            <person name="Srivastava S."/>
            <person name="Dixit A."/>
            <person name="Pal A.K."/>
            <person name="Ghazi I.A."/>
            <person name="Yadav M."/>
            <person name="Pandit A."/>
            <person name="Bhargava A."/>
            <person name="Sureshbabu K."/>
            <person name="Batra K."/>
            <person name="Sharma T.R."/>
            <person name="Mohapatra T."/>
            <person name="Singh N.K."/>
            <person name="Messing J."/>
            <person name="Nelson A.B."/>
            <person name="Fuks G."/>
            <person name="Kavchok S."/>
            <person name="Keizer G."/>
            <person name="Linton E."/>
            <person name="Llaca V."/>
            <person name="Song R."/>
            <person name="Tanyolac B."/>
            <person name="Young S."/>
            <person name="Ho-Il K."/>
            <person name="Hahn J.H."/>
            <person name="Sangsakoo G."/>
            <person name="Vanavichit A."/>
            <person name="de Mattos Luiz.A.T."/>
            <person name="Zimmer P.D."/>
            <person name="Malone G."/>
            <person name="Dellagostin O."/>
            <person name="de Oliveira A.C."/>
            <person name="Bevan M."/>
            <person name="Bancroft I."/>
            <person name="Minx P."/>
            <person name="Cordum H."/>
            <person name="Wilson R."/>
            <person name="Cheng Z."/>
            <person name="Jin W."/>
            <person name="Jiang J."/>
            <person name="Leong S.A."/>
            <person name="Iwama H."/>
            <person name="Gojobori T."/>
            <person name="Itoh T."/>
            <person name="Niimura Y."/>
            <person name="Fujii Y."/>
            <person name="Habara T."/>
            <person name="Sakai H."/>
            <person name="Sato Y."/>
            <person name="Wilson G."/>
            <person name="Kumar K."/>
            <person name="McCouch S."/>
            <person name="Juretic N."/>
            <person name="Hoen D."/>
            <person name="Wright S."/>
            <person name="Bruskiewich R."/>
            <person name="Bureau T."/>
            <person name="Miyao A."/>
            <person name="Hirochika H."/>
            <person name="Nishikawa T."/>
            <person name="Kadowaki K."/>
            <person name="Sugiura M."/>
            <person name="Burr B."/>
            <person name="Sasaki T."/>
        </authorList>
    </citation>
    <scope>NUCLEOTIDE SEQUENCE [LARGE SCALE GENOMIC DNA]</scope>
    <source>
        <strain evidence="4">cv. Nipponbare</strain>
    </source>
</reference>
<name>Q9ASD7_ORYSJ</name>
<sequence length="69" mass="7317">MATACACTRLPLQNGPLGGNEGGPDVGRWELPMRDWMEGEHLVGSQRRAPSRGGTTTSIIGVHPTTTDD</sequence>
<feature type="region of interest" description="Disordered" evidence="1">
    <location>
        <begin position="44"/>
        <end position="69"/>
    </location>
</feature>
<evidence type="ECO:0000256" key="1">
    <source>
        <dbReference type="SAM" id="MobiDB-lite"/>
    </source>
</evidence>
<gene>
    <name evidence="3" type="ORF">B1142C05.4</name>
    <name evidence="2" type="ORF">P0456F08.29</name>
</gene>
<dbReference type="Proteomes" id="UP000000763">
    <property type="component" value="Chromosome 1"/>
</dbReference>
<evidence type="ECO:0000313" key="2">
    <source>
        <dbReference type="EMBL" id="BAB39422.1"/>
    </source>
</evidence>
<dbReference type="EMBL" id="AP002901">
    <property type="protein sequence ID" value="BAB39422.1"/>
    <property type="molecule type" value="Genomic_DNA"/>
</dbReference>
<dbReference type="Proteomes" id="UP000817658">
    <property type="component" value="Chromosome 1"/>
</dbReference>
<evidence type="ECO:0000313" key="4">
    <source>
        <dbReference type="Proteomes" id="UP000000763"/>
    </source>
</evidence>
<proteinExistence type="predicted"/>
<accession>Q9ASD7</accession>
<reference evidence="4" key="3">
    <citation type="journal article" date="2008" name="Nucleic Acids Res.">
        <title>The rice annotation project database (RAP-DB): 2008 update.</title>
        <authorList>
            <consortium name="The rice annotation project (RAP)"/>
        </authorList>
    </citation>
    <scope>GENOME REANNOTATION</scope>
    <source>
        <strain evidence="4">cv. Nipponbare</strain>
    </source>
</reference>
<reference evidence="2" key="1">
    <citation type="journal article" date="2002" name="Nature">
        <title>The genome sequence and structure of rice chromosome 1.</title>
        <authorList>
            <person name="Sasaki T."/>
            <person name="Matsumoto T."/>
            <person name="Yamamoto K."/>
            <person name="Sakata K."/>
            <person name="Baba T."/>
            <person name="Katayose Y."/>
            <person name="Wu J."/>
            <person name="Niimura Y."/>
            <person name="Cheng Z."/>
            <person name="Nagamura Y."/>
            <person name="Antonio B.A."/>
            <person name="Kanamori H."/>
            <person name="Hosokawa S."/>
            <person name="Masukawa M."/>
            <person name="Arikawa K."/>
            <person name="Chiden Y."/>
            <person name="Hayashi M."/>
            <person name="Okamoto M."/>
            <person name="Ando T."/>
            <person name="Aoki H."/>
            <person name="Arita K."/>
            <person name="Hamada M."/>
            <person name="Harada C."/>
            <person name="Hijishita S."/>
            <person name="Honda M."/>
            <person name="Ichikawa Y."/>
            <person name="Idonuma A."/>
            <person name="Iijima M."/>
            <person name="Ikeda M."/>
            <person name="Ikeno M."/>
            <person name="Itoh S."/>
            <person name="Itoh T."/>
            <person name="Itoh Y."/>
            <person name="Itoh Y."/>
            <person name="Iwabuchi A."/>
            <person name="Kamiya K."/>
            <person name="Karasawa W."/>
            <person name="Katagiri S."/>
            <person name="Kikuta A."/>
            <person name="Kobayashi N."/>
            <person name="Kono I."/>
            <person name="Machita K."/>
            <person name="Maehara T."/>
            <person name="Mizuno H."/>
            <person name="Mizubayashi T."/>
            <person name="Mukai Y."/>
            <person name="Nagasaki H."/>
            <person name="Nakashima M."/>
            <person name="Nakama Y."/>
            <person name="Nakamichi Y."/>
            <person name="Nakamura M."/>
            <person name="Namiki N."/>
            <person name="Negishi M."/>
            <person name="Ohta I."/>
            <person name="Ono N."/>
            <person name="Saji S."/>
            <person name="Sakai K."/>
            <person name="Shibata M."/>
            <person name="Shimokawa T."/>
            <person name="Shomura A."/>
            <person name="Song J."/>
            <person name="Takazaki Y."/>
            <person name="Terasawa K."/>
            <person name="Tsuji K."/>
            <person name="Waki K."/>
            <person name="Yamagata H."/>
            <person name="Yamane H."/>
            <person name="Yoshiki S."/>
            <person name="Yoshihara R."/>
            <person name="Yukawa K."/>
            <person name="Zhong H."/>
            <person name="Iwama H."/>
            <person name="Endo T."/>
            <person name="Ito H."/>
            <person name="Hahn J.H."/>
            <person name="Kim H.I."/>
            <person name="Eun M.Y."/>
            <person name="Yano M."/>
            <person name="Jiang J."/>
            <person name="Gojobori T."/>
        </authorList>
    </citation>
    <scope>NUCLEOTIDE SEQUENCE</scope>
</reference>
<evidence type="ECO:0000313" key="3">
    <source>
        <dbReference type="EMBL" id="BAB89104.1"/>
    </source>
</evidence>
<dbReference type="EMBL" id="AP003410">
    <property type="protein sequence ID" value="BAB89104.1"/>
    <property type="molecule type" value="Genomic_DNA"/>
</dbReference>
<protein>
    <submittedName>
        <fullName evidence="2">Uncharacterized protein</fullName>
    </submittedName>
</protein>
<feature type="compositionally biased region" description="Gly residues" evidence="1">
    <location>
        <begin position="16"/>
        <end position="25"/>
    </location>
</feature>
<dbReference type="AlphaFoldDB" id="Q9ASD7"/>